<protein>
    <submittedName>
        <fullName evidence="2">Glutathione S-transferase GST-6.0</fullName>
        <ecNumber evidence="2">2.5.1.18</ecNumber>
    </submittedName>
</protein>
<dbReference type="EC" id="2.5.1.18" evidence="2"/>
<evidence type="ECO:0000259" key="1">
    <source>
        <dbReference type="PROSITE" id="PS50404"/>
    </source>
</evidence>
<dbReference type="PANTHER" id="PTHR44051">
    <property type="entry name" value="GLUTATHIONE S-TRANSFERASE-RELATED"/>
    <property type="match status" value="1"/>
</dbReference>
<evidence type="ECO:0000313" key="2">
    <source>
        <dbReference type="EMBL" id="QJR12490.1"/>
    </source>
</evidence>
<dbReference type="InterPro" id="IPR036282">
    <property type="entry name" value="Glutathione-S-Trfase_C_sf"/>
</dbReference>
<dbReference type="Proteomes" id="UP000501534">
    <property type="component" value="Chromosome"/>
</dbReference>
<name>A0A6M4GZ01_9PROT</name>
<dbReference type="CDD" id="cd03057">
    <property type="entry name" value="GST_N_Beta"/>
    <property type="match status" value="1"/>
</dbReference>
<dbReference type="Pfam" id="PF13409">
    <property type="entry name" value="GST_N_2"/>
    <property type="match status" value="1"/>
</dbReference>
<dbReference type="InterPro" id="IPR036249">
    <property type="entry name" value="Thioredoxin-like_sf"/>
</dbReference>
<feature type="domain" description="GST N-terminal" evidence="1">
    <location>
        <begin position="1"/>
        <end position="83"/>
    </location>
</feature>
<proteinExistence type="predicted"/>
<dbReference type="InterPro" id="IPR004045">
    <property type="entry name" value="Glutathione_S-Trfase_N"/>
</dbReference>
<dbReference type="SUPFAM" id="SSF52833">
    <property type="entry name" value="Thioredoxin-like"/>
    <property type="match status" value="1"/>
</dbReference>
<dbReference type="SUPFAM" id="SSF47616">
    <property type="entry name" value="GST C-terminal domain-like"/>
    <property type="match status" value="1"/>
</dbReference>
<reference evidence="2 3" key="1">
    <citation type="submission" date="2020-04" db="EMBL/GenBank/DDBJ databases">
        <title>Usitatibacter rugosus gen. nov., sp. nov. and Usitatibacter palustris sp. nov., novel members of Usitatibacteraceae fam. nov. within the order Nitrosomonadales isolated from soil.</title>
        <authorList>
            <person name="Huber K.J."/>
            <person name="Neumann-Schaal M."/>
            <person name="Geppert A."/>
            <person name="Luckner M."/>
            <person name="Wanner G."/>
            <person name="Overmann J."/>
        </authorList>
    </citation>
    <scope>NUCLEOTIDE SEQUENCE [LARGE SCALE GENOMIC DNA]</scope>
    <source>
        <strain evidence="2 3">0125_3</strain>
    </source>
</reference>
<accession>A0A6M4GZ01</accession>
<dbReference type="GO" id="GO:0004364">
    <property type="term" value="F:glutathione transferase activity"/>
    <property type="evidence" value="ECO:0007669"/>
    <property type="project" value="UniProtKB-EC"/>
</dbReference>
<dbReference type="PROSITE" id="PS50404">
    <property type="entry name" value="GST_NTER"/>
    <property type="match status" value="1"/>
</dbReference>
<dbReference type="EMBL" id="CP053069">
    <property type="protein sequence ID" value="QJR12490.1"/>
    <property type="molecule type" value="Genomic_DNA"/>
</dbReference>
<sequence length="209" mass="23060">MKKPLLLGCAGCGSIIVECGFNLAGIAYDYEEVDYSDDSPTRPRLLQVNPVGQVPSLVLPDGKVMTETLAILHWIQDQNPAASLIPPPGDASRTDFYRWAVFLIAAVYPTWTYGDDGKKWVKGDEAAGKALRESTDEHRKKLLKQLEGACGAPHFLGKRFSAIDLYLAAMSHWRPGAKWWSEEAPKMKSAAEAAESKPEVAAILRRDFK</sequence>
<gene>
    <name evidence="2" type="primary">gstB_4</name>
    <name evidence="2" type="ORF">DSM104443_03576</name>
</gene>
<keyword evidence="3" id="KW-1185">Reference proteome</keyword>
<dbReference type="KEGG" id="uru:DSM104443_03576"/>
<organism evidence="2 3">
    <name type="scientific">Usitatibacter rugosus</name>
    <dbReference type="NCBI Taxonomy" id="2732067"/>
    <lineage>
        <taxon>Bacteria</taxon>
        <taxon>Pseudomonadati</taxon>
        <taxon>Pseudomonadota</taxon>
        <taxon>Betaproteobacteria</taxon>
        <taxon>Nitrosomonadales</taxon>
        <taxon>Usitatibacteraceae</taxon>
        <taxon>Usitatibacter</taxon>
    </lineage>
</organism>
<dbReference type="Gene3D" id="3.40.30.10">
    <property type="entry name" value="Glutaredoxin"/>
    <property type="match status" value="1"/>
</dbReference>
<dbReference type="PANTHER" id="PTHR44051:SF8">
    <property type="entry name" value="GLUTATHIONE S-TRANSFERASE GSTA"/>
    <property type="match status" value="1"/>
</dbReference>
<dbReference type="RefSeq" id="WP_171094745.1">
    <property type="nucleotide sequence ID" value="NZ_CP053069.1"/>
</dbReference>
<dbReference type="Gene3D" id="1.20.1050.10">
    <property type="match status" value="1"/>
</dbReference>
<evidence type="ECO:0000313" key="3">
    <source>
        <dbReference type="Proteomes" id="UP000501534"/>
    </source>
</evidence>
<keyword evidence="2" id="KW-0808">Transferase</keyword>
<dbReference type="AlphaFoldDB" id="A0A6M4GZ01"/>